<comment type="caution">
    <text evidence="7">The sequence shown here is derived from an EMBL/GenBank/DDBJ whole genome shotgun (WGS) entry which is preliminary data.</text>
</comment>
<dbReference type="InterPro" id="IPR003682">
    <property type="entry name" value="rRNA_ssu_MeTfrase_G"/>
</dbReference>
<evidence type="ECO:0000256" key="5">
    <source>
        <dbReference type="ARBA" id="ARBA00022691"/>
    </source>
</evidence>
<keyword evidence="1 6" id="KW-0963">Cytoplasm</keyword>
<evidence type="ECO:0000313" key="7">
    <source>
        <dbReference type="EMBL" id="KPB02136.1"/>
    </source>
</evidence>
<evidence type="ECO:0000256" key="3">
    <source>
        <dbReference type="ARBA" id="ARBA00022603"/>
    </source>
</evidence>
<dbReference type="PANTHER" id="PTHR31760:SF0">
    <property type="entry name" value="S-ADENOSYL-L-METHIONINE-DEPENDENT METHYLTRANSFERASES SUPERFAMILY PROTEIN"/>
    <property type="match status" value="1"/>
</dbReference>
<evidence type="ECO:0000256" key="2">
    <source>
        <dbReference type="ARBA" id="ARBA00022552"/>
    </source>
</evidence>
<keyword evidence="3 6" id="KW-0489">Methyltransferase</keyword>
<gene>
    <name evidence="6" type="primary">rsmG</name>
    <name evidence="7" type="ORF">SU32_05125</name>
</gene>
<dbReference type="AlphaFoldDB" id="A0A0M9GP77"/>
<organism evidence="7 8">
    <name type="scientific">Ahrensia marina</name>
    <dbReference type="NCBI Taxonomy" id="1514904"/>
    <lineage>
        <taxon>Bacteria</taxon>
        <taxon>Pseudomonadati</taxon>
        <taxon>Pseudomonadota</taxon>
        <taxon>Alphaproteobacteria</taxon>
        <taxon>Hyphomicrobiales</taxon>
        <taxon>Ahrensiaceae</taxon>
        <taxon>Ahrensia</taxon>
    </lineage>
</organism>
<comment type="similarity">
    <text evidence="6">Belongs to the methyltransferase superfamily. RNA methyltransferase RsmG family.</text>
</comment>
<feature type="binding site" evidence="6">
    <location>
        <position position="139"/>
    </location>
    <ligand>
        <name>S-adenosyl-L-methionine</name>
        <dbReference type="ChEBI" id="CHEBI:59789"/>
    </ligand>
</feature>
<dbReference type="STRING" id="1514904.SU32_05125"/>
<feature type="binding site" evidence="6">
    <location>
        <position position="75"/>
    </location>
    <ligand>
        <name>S-adenosyl-L-methionine</name>
        <dbReference type="ChEBI" id="CHEBI:59789"/>
    </ligand>
</feature>
<dbReference type="PATRIC" id="fig|1514904.3.peg.3018"/>
<evidence type="ECO:0000256" key="1">
    <source>
        <dbReference type="ARBA" id="ARBA00022490"/>
    </source>
</evidence>
<dbReference type="HAMAP" id="MF_00074">
    <property type="entry name" value="16SrRNA_methyltr_G"/>
    <property type="match status" value="1"/>
</dbReference>
<keyword evidence="5 6" id="KW-0949">S-adenosyl-L-methionine</keyword>
<comment type="catalytic activity">
    <reaction evidence="6">
        <text>guanosine(527) in 16S rRNA + S-adenosyl-L-methionine = N(7)-methylguanosine(527) in 16S rRNA + S-adenosyl-L-homocysteine</text>
        <dbReference type="Rhea" id="RHEA:42732"/>
        <dbReference type="Rhea" id="RHEA-COMP:10209"/>
        <dbReference type="Rhea" id="RHEA-COMP:10210"/>
        <dbReference type="ChEBI" id="CHEBI:57856"/>
        <dbReference type="ChEBI" id="CHEBI:59789"/>
        <dbReference type="ChEBI" id="CHEBI:74269"/>
        <dbReference type="ChEBI" id="CHEBI:74480"/>
        <dbReference type="EC" id="2.1.1.170"/>
    </reaction>
</comment>
<evidence type="ECO:0000256" key="4">
    <source>
        <dbReference type="ARBA" id="ARBA00022679"/>
    </source>
</evidence>
<evidence type="ECO:0000256" key="6">
    <source>
        <dbReference type="HAMAP-Rule" id="MF_00074"/>
    </source>
</evidence>
<dbReference type="Pfam" id="PF02527">
    <property type="entry name" value="GidB"/>
    <property type="match status" value="1"/>
</dbReference>
<protein>
    <recommendedName>
        <fullName evidence="6">Ribosomal RNA small subunit methyltransferase G</fullName>
        <ecNumber evidence="6">2.1.1.170</ecNumber>
    </recommendedName>
    <alternativeName>
        <fullName evidence="6">16S rRNA 7-methylguanosine methyltransferase</fullName>
        <shortName evidence="6">16S rRNA m7G methyltransferase</shortName>
    </alternativeName>
</protein>
<dbReference type="EC" id="2.1.1.170" evidence="6"/>
<keyword evidence="2 6" id="KW-0698">rRNA processing</keyword>
<dbReference type="InterPro" id="IPR029063">
    <property type="entry name" value="SAM-dependent_MTases_sf"/>
</dbReference>
<reference evidence="7 8" key="1">
    <citation type="submission" date="2015-01" db="EMBL/GenBank/DDBJ databases">
        <title>Ahrensia donghaiensis sp. nov., a novel dimethylsulphoniopropionate-cleavage bacterium isolated from seawater and emended descriptions of the genus Ahrensia and Ahrensia kielensis.</title>
        <authorList>
            <person name="Liu J."/>
        </authorList>
    </citation>
    <scope>NUCLEOTIDE SEQUENCE [LARGE SCALE GENOMIC DNA]</scope>
    <source>
        <strain evidence="7 8">LZD062</strain>
    </source>
</reference>
<dbReference type="PANTHER" id="PTHR31760">
    <property type="entry name" value="S-ADENOSYL-L-METHIONINE-DEPENDENT METHYLTRANSFERASES SUPERFAMILY PROTEIN"/>
    <property type="match status" value="1"/>
</dbReference>
<dbReference type="PIRSF" id="PIRSF003078">
    <property type="entry name" value="GidB"/>
    <property type="match status" value="1"/>
</dbReference>
<sequence>MSQTLLNGDLNVSRETLERLIKFEALFEQWSKRINLIAESTKGEVWQRHIEDSAQLLLIKPDMRHLIDIGSGGGFPGIVLACMLDDNKDSRVDLVESNRKKTAFLMAAKAQCARNANIHAKRIEDALSSLPTPQYVTARALAALPKLFELTHCHLSNGAVGLFHKGRGYREELEESHANWDFDLVIHRSRIDTESVILEIGNLKRK</sequence>
<dbReference type="SUPFAM" id="SSF53335">
    <property type="entry name" value="S-adenosyl-L-methionine-dependent methyltransferases"/>
    <property type="match status" value="1"/>
</dbReference>
<dbReference type="OrthoDB" id="9808773at2"/>
<dbReference type="EMBL" id="JXMU01000005">
    <property type="protein sequence ID" value="KPB02136.1"/>
    <property type="molecule type" value="Genomic_DNA"/>
</dbReference>
<dbReference type="Proteomes" id="UP000038011">
    <property type="component" value="Unassembled WGS sequence"/>
</dbReference>
<proteinExistence type="inferred from homology"/>
<keyword evidence="8" id="KW-1185">Reference proteome</keyword>
<comment type="function">
    <text evidence="6">Specifically methylates the N7 position of guanine in position 527 of 16S rRNA.</text>
</comment>
<dbReference type="NCBIfam" id="TIGR00138">
    <property type="entry name" value="rsmG_gidB"/>
    <property type="match status" value="1"/>
</dbReference>
<dbReference type="GO" id="GO:0005829">
    <property type="term" value="C:cytosol"/>
    <property type="evidence" value="ECO:0007669"/>
    <property type="project" value="TreeGrafter"/>
</dbReference>
<comment type="caution">
    <text evidence="6">Lacks conserved residue(s) required for the propagation of feature annotation.</text>
</comment>
<feature type="binding site" evidence="6">
    <location>
        <begin position="123"/>
        <end position="124"/>
    </location>
    <ligand>
        <name>S-adenosyl-L-methionine</name>
        <dbReference type="ChEBI" id="CHEBI:59789"/>
    </ligand>
</feature>
<keyword evidence="4 6" id="KW-0808">Transferase</keyword>
<evidence type="ECO:0000313" key="8">
    <source>
        <dbReference type="Proteomes" id="UP000038011"/>
    </source>
</evidence>
<dbReference type="RefSeq" id="WP_053998271.1">
    <property type="nucleotide sequence ID" value="NZ_JXMU01000005.1"/>
</dbReference>
<feature type="binding site" evidence="6">
    <location>
        <position position="70"/>
    </location>
    <ligand>
        <name>S-adenosyl-L-methionine</name>
        <dbReference type="ChEBI" id="CHEBI:59789"/>
    </ligand>
</feature>
<comment type="subcellular location">
    <subcellularLocation>
        <location evidence="6">Cytoplasm</location>
    </subcellularLocation>
</comment>
<dbReference type="GO" id="GO:0070043">
    <property type="term" value="F:rRNA (guanine-N7-)-methyltransferase activity"/>
    <property type="evidence" value="ECO:0007669"/>
    <property type="project" value="UniProtKB-UniRule"/>
</dbReference>
<accession>A0A0M9GP77</accession>
<dbReference type="Gene3D" id="3.40.50.150">
    <property type="entry name" value="Vaccinia Virus protein VP39"/>
    <property type="match status" value="1"/>
</dbReference>
<name>A0A0M9GP77_9HYPH</name>